<dbReference type="InParanoid" id="C3YTT0"/>
<evidence type="ECO:0000256" key="1">
    <source>
        <dbReference type="SAM" id="SignalP"/>
    </source>
</evidence>
<gene>
    <name evidence="3" type="ORF">BRAFLDRAFT_66700</name>
</gene>
<dbReference type="PRINTS" id="PR00453">
    <property type="entry name" value="VWFADOMAIN"/>
</dbReference>
<dbReference type="EMBL" id="GG666552">
    <property type="protein sequence ID" value="EEN56207.1"/>
    <property type="molecule type" value="Genomic_DNA"/>
</dbReference>
<dbReference type="CDD" id="cd01450">
    <property type="entry name" value="vWFA_subfamily_ECM"/>
    <property type="match status" value="1"/>
</dbReference>
<dbReference type="STRING" id="7739.C3YTT0"/>
<feature type="chain" id="PRO_5002935991" description="VWFA domain-containing protein" evidence="1">
    <location>
        <begin position="22"/>
        <end position="323"/>
    </location>
</feature>
<dbReference type="FunFam" id="3.40.50.410:FF:000230">
    <property type="entry name" value="Uncharacterized protein"/>
    <property type="match status" value="1"/>
</dbReference>
<dbReference type="SMART" id="SM00327">
    <property type="entry name" value="VWA"/>
    <property type="match status" value="1"/>
</dbReference>
<dbReference type="PANTHER" id="PTHR24020">
    <property type="entry name" value="COLLAGEN ALPHA"/>
    <property type="match status" value="1"/>
</dbReference>
<dbReference type="PROSITE" id="PS50234">
    <property type="entry name" value="VWFA"/>
    <property type="match status" value="1"/>
</dbReference>
<name>C3YTT0_BRAFL</name>
<proteinExistence type="predicted"/>
<dbReference type="InterPro" id="IPR050525">
    <property type="entry name" value="ECM_Assembly_Org"/>
</dbReference>
<organism>
    <name type="scientific">Branchiostoma floridae</name>
    <name type="common">Florida lancelet</name>
    <name type="synonym">Amphioxus</name>
    <dbReference type="NCBI Taxonomy" id="7739"/>
    <lineage>
        <taxon>Eukaryota</taxon>
        <taxon>Metazoa</taxon>
        <taxon>Chordata</taxon>
        <taxon>Cephalochordata</taxon>
        <taxon>Leptocardii</taxon>
        <taxon>Amphioxiformes</taxon>
        <taxon>Branchiostomatidae</taxon>
        <taxon>Branchiostoma</taxon>
    </lineage>
</organism>
<feature type="domain" description="VWFA" evidence="2">
    <location>
        <begin position="116"/>
        <end position="306"/>
    </location>
</feature>
<sequence>MRFSLVFISAALVLLSTAAFAWLHDTTAVDCIQSQWSGWSNVGVRTQRRTRVTLRYASHGGDACGPIEETKPLPAGETITTADTSRSFDNFFLNPRPAGIQQRMMGLQRNPAIKRDLLIILDDSGSIGFDAFQKAKASIATVLDYICPGIGLYSPYHQVALMTFHSTPTKQFDFNDHGSYAELKEAILAVPYEVLMTNFVNKQGGPRTDTHEALDYARTTMFTSRTGLRPGSLREVLLLTDGQPNEDDLTVQAAERLRNSGITVFALGIADGVDNEHLEQLVSDPEYKHIFHLNTFEDLADMVANVEEAYDTYGRCVSFNPFA</sequence>
<reference evidence="3" key="1">
    <citation type="journal article" date="2008" name="Nature">
        <title>The amphioxus genome and the evolution of the chordate karyotype.</title>
        <authorList>
            <consortium name="US DOE Joint Genome Institute (JGI-PGF)"/>
            <person name="Putnam N.H."/>
            <person name="Butts T."/>
            <person name="Ferrier D.E.K."/>
            <person name="Furlong R.F."/>
            <person name="Hellsten U."/>
            <person name="Kawashima T."/>
            <person name="Robinson-Rechavi M."/>
            <person name="Shoguchi E."/>
            <person name="Terry A."/>
            <person name="Yu J.-K."/>
            <person name="Benito-Gutierrez E.L."/>
            <person name="Dubchak I."/>
            <person name="Garcia-Fernandez J."/>
            <person name="Gibson-Brown J.J."/>
            <person name="Grigoriev I.V."/>
            <person name="Horton A.C."/>
            <person name="de Jong P.J."/>
            <person name="Jurka J."/>
            <person name="Kapitonov V.V."/>
            <person name="Kohara Y."/>
            <person name="Kuroki Y."/>
            <person name="Lindquist E."/>
            <person name="Lucas S."/>
            <person name="Osoegawa K."/>
            <person name="Pennacchio L.A."/>
            <person name="Salamov A.A."/>
            <person name="Satou Y."/>
            <person name="Sauka-Spengler T."/>
            <person name="Schmutz J."/>
            <person name="Shin-I T."/>
            <person name="Toyoda A."/>
            <person name="Bronner-Fraser M."/>
            <person name="Fujiyama A."/>
            <person name="Holland L.Z."/>
            <person name="Holland P.W.H."/>
            <person name="Satoh N."/>
            <person name="Rokhsar D.S."/>
        </authorList>
    </citation>
    <scope>NUCLEOTIDE SEQUENCE [LARGE SCALE GENOMIC DNA]</scope>
    <source>
        <strain evidence="3">S238N-H82</strain>
        <tissue evidence="3">Testes</tissue>
    </source>
</reference>
<dbReference type="AlphaFoldDB" id="C3YTT0"/>
<dbReference type="InterPro" id="IPR036465">
    <property type="entry name" value="vWFA_dom_sf"/>
</dbReference>
<dbReference type="PANTHER" id="PTHR24020:SF87">
    <property type="entry name" value="COLLAGEN ALPHA-1(VI) CHAIN-LIKE"/>
    <property type="match status" value="1"/>
</dbReference>
<dbReference type="Gene3D" id="3.40.50.410">
    <property type="entry name" value="von Willebrand factor, type A domain"/>
    <property type="match status" value="1"/>
</dbReference>
<dbReference type="SUPFAM" id="SSF53300">
    <property type="entry name" value="vWA-like"/>
    <property type="match status" value="1"/>
</dbReference>
<evidence type="ECO:0000313" key="3">
    <source>
        <dbReference type="EMBL" id="EEN56207.1"/>
    </source>
</evidence>
<evidence type="ECO:0000259" key="2">
    <source>
        <dbReference type="PROSITE" id="PS50234"/>
    </source>
</evidence>
<keyword evidence="1" id="KW-0732">Signal</keyword>
<accession>C3YTT0</accession>
<dbReference type="eggNOG" id="KOG3544">
    <property type="taxonomic scope" value="Eukaryota"/>
</dbReference>
<protein>
    <recommendedName>
        <fullName evidence="2">VWFA domain-containing protein</fullName>
    </recommendedName>
</protein>
<dbReference type="InterPro" id="IPR002035">
    <property type="entry name" value="VWF_A"/>
</dbReference>
<feature type="signal peptide" evidence="1">
    <location>
        <begin position="1"/>
        <end position="21"/>
    </location>
</feature>
<dbReference type="Pfam" id="PF00092">
    <property type="entry name" value="VWA"/>
    <property type="match status" value="1"/>
</dbReference>